<keyword evidence="6" id="KW-0029">Amino-acid transport</keyword>
<dbReference type="GO" id="GO:0015190">
    <property type="term" value="F:L-leucine transmembrane transporter activity"/>
    <property type="evidence" value="ECO:0007669"/>
    <property type="project" value="TreeGrafter"/>
</dbReference>
<sequence length="294" mass="31528">MFYFLQQVINGLQLGFVYALIALGYTMVYGIVRLINFAHGDVFMIGAYLGFFALTAWHLPFPVAVIVAMGGCALLGVIIERIAYRPLRTAARISALITAIGVSLFLEYFSSLRFIFGPYFRAYPRPFAVKTLQLGNITVSSIQIIVFGVAILLMVGLSIFVNRTKIGLAMRAVSFDHDTARLMGINVDNIISITFGIGAALAGAGGVLYGIAYPQIHPFMGIMPGLKAFVAAVLGGIGVIPGAMLGAVIMGVVEKLTEVYISSTLRDAAAFGILILVLLIRPTGILGKNKEEKV</sequence>
<feature type="transmembrane region" description="Helical" evidence="10">
    <location>
        <begin position="42"/>
        <end position="59"/>
    </location>
</feature>
<reference evidence="11" key="1">
    <citation type="journal article" date="2020" name="mSystems">
        <title>Genome- and Community-Level Interaction Insights into Carbon Utilization and Element Cycling Functions of Hydrothermarchaeota in Hydrothermal Sediment.</title>
        <authorList>
            <person name="Zhou Z."/>
            <person name="Liu Y."/>
            <person name="Xu W."/>
            <person name="Pan J."/>
            <person name="Luo Z.H."/>
            <person name="Li M."/>
        </authorList>
    </citation>
    <scope>NUCLEOTIDE SEQUENCE [LARGE SCALE GENOMIC DNA]</scope>
    <source>
        <strain evidence="11">SpSt-914</strain>
    </source>
</reference>
<dbReference type="InterPro" id="IPR052157">
    <property type="entry name" value="BCAA_transport_permease"/>
</dbReference>
<dbReference type="GO" id="GO:0005304">
    <property type="term" value="F:L-valine transmembrane transporter activity"/>
    <property type="evidence" value="ECO:0007669"/>
    <property type="project" value="TreeGrafter"/>
</dbReference>
<feature type="transmembrane region" description="Helical" evidence="10">
    <location>
        <begin position="65"/>
        <end position="84"/>
    </location>
</feature>
<dbReference type="PANTHER" id="PTHR11795:SF371">
    <property type="entry name" value="HIGH-AFFINITY BRANCHED-CHAIN AMINO ACID TRANSPORT SYSTEM PERMEASE PROTEIN LIVH"/>
    <property type="match status" value="1"/>
</dbReference>
<feature type="transmembrane region" description="Helical" evidence="10">
    <location>
        <begin position="265"/>
        <end position="284"/>
    </location>
</feature>
<comment type="subcellular location">
    <subcellularLocation>
        <location evidence="1">Cell membrane</location>
        <topology evidence="1">Multi-pass membrane protein</topology>
    </subcellularLocation>
</comment>
<dbReference type="GO" id="GO:0015808">
    <property type="term" value="P:L-alanine transport"/>
    <property type="evidence" value="ECO:0007669"/>
    <property type="project" value="TreeGrafter"/>
</dbReference>
<keyword evidence="7 10" id="KW-1133">Transmembrane helix</keyword>
<dbReference type="GO" id="GO:0005886">
    <property type="term" value="C:plasma membrane"/>
    <property type="evidence" value="ECO:0007669"/>
    <property type="project" value="UniProtKB-SubCell"/>
</dbReference>
<evidence type="ECO:0000256" key="10">
    <source>
        <dbReference type="SAM" id="Phobius"/>
    </source>
</evidence>
<name>A0A7V3PSQ8_UNCW3</name>
<feature type="transmembrane region" description="Helical" evidence="10">
    <location>
        <begin position="96"/>
        <end position="120"/>
    </location>
</feature>
<dbReference type="InterPro" id="IPR001851">
    <property type="entry name" value="ABC_transp_permease"/>
</dbReference>
<feature type="transmembrane region" description="Helical" evidence="10">
    <location>
        <begin position="12"/>
        <end position="35"/>
    </location>
</feature>
<dbReference type="GO" id="GO:0015192">
    <property type="term" value="F:L-phenylalanine transmembrane transporter activity"/>
    <property type="evidence" value="ECO:0007669"/>
    <property type="project" value="TreeGrafter"/>
</dbReference>
<keyword evidence="4" id="KW-0997">Cell inner membrane</keyword>
<evidence type="ECO:0000256" key="2">
    <source>
        <dbReference type="ARBA" id="ARBA00022448"/>
    </source>
</evidence>
<gene>
    <name evidence="11" type="ORF">ENX16_01885</name>
</gene>
<keyword evidence="2" id="KW-0813">Transport</keyword>
<dbReference type="GO" id="GO:0042941">
    <property type="term" value="P:D-alanine transmembrane transport"/>
    <property type="evidence" value="ECO:0007669"/>
    <property type="project" value="TreeGrafter"/>
</dbReference>
<dbReference type="GO" id="GO:1903806">
    <property type="term" value="P:L-isoleucine import across plasma membrane"/>
    <property type="evidence" value="ECO:0007669"/>
    <property type="project" value="TreeGrafter"/>
</dbReference>
<protein>
    <submittedName>
        <fullName evidence="11">Branched-chain amino acid ABC transporter permease</fullName>
    </submittedName>
</protein>
<dbReference type="PANTHER" id="PTHR11795">
    <property type="entry name" value="BRANCHED-CHAIN AMINO ACID TRANSPORT SYSTEM PERMEASE PROTEIN LIVH"/>
    <property type="match status" value="1"/>
</dbReference>
<feature type="transmembrane region" description="Helical" evidence="10">
    <location>
        <begin position="190"/>
        <end position="216"/>
    </location>
</feature>
<keyword evidence="5 10" id="KW-0812">Transmembrane</keyword>
<evidence type="ECO:0000256" key="9">
    <source>
        <dbReference type="ARBA" id="ARBA00037998"/>
    </source>
</evidence>
<dbReference type="AlphaFoldDB" id="A0A7V3PSQ8"/>
<evidence type="ECO:0000256" key="6">
    <source>
        <dbReference type="ARBA" id="ARBA00022970"/>
    </source>
</evidence>
<dbReference type="GO" id="GO:0015188">
    <property type="term" value="F:L-isoleucine transmembrane transporter activity"/>
    <property type="evidence" value="ECO:0007669"/>
    <property type="project" value="TreeGrafter"/>
</dbReference>
<evidence type="ECO:0000256" key="3">
    <source>
        <dbReference type="ARBA" id="ARBA00022475"/>
    </source>
</evidence>
<organism evidence="11">
    <name type="scientific">candidate division WOR-3 bacterium</name>
    <dbReference type="NCBI Taxonomy" id="2052148"/>
    <lineage>
        <taxon>Bacteria</taxon>
        <taxon>Bacteria division WOR-3</taxon>
    </lineage>
</organism>
<evidence type="ECO:0000256" key="1">
    <source>
        <dbReference type="ARBA" id="ARBA00004651"/>
    </source>
</evidence>
<feature type="transmembrane region" description="Helical" evidence="10">
    <location>
        <begin position="140"/>
        <end position="161"/>
    </location>
</feature>
<evidence type="ECO:0000256" key="7">
    <source>
        <dbReference type="ARBA" id="ARBA00022989"/>
    </source>
</evidence>
<dbReference type="CDD" id="cd06582">
    <property type="entry name" value="TM_PBP1_LivH_like"/>
    <property type="match status" value="1"/>
</dbReference>
<evidence type="ECO:0000313" key="11">
    <source>
        <dbReference type="EMBL" id="HGD12824.1"/>
    </source>
</evidence>
<proteinExistence type="inferred from homology"/>
<evidence type="ECO:0000256" key="8">
    <source>
        <dbReference type="ARBA" id="ARBA00023136"/>
    </source>
</evidence>
<keyword evidence="3" id="KW-1003">Cell membrane</keyword>
<feature type="transmembrane region" description="Helical" evidence="10">
    <location>
        <begin position="228"/>
        <end position="253"/>
    </location>
</feature>
<dbReference type="EMBL" id="DTMZ01000041">
    <property type="protein sequence ID" value="HGD12824.1"/>
    <property type="molecule type" value="Genomic_DNA"/>
</dbReference>
<dbReference type="Pfam" id="PF02653">
    <property type="entry name" value="BPD_transp_2"/>
    <property type="match status" value="1"/>
</dbReference>
<accession>A0A7V3PSQ8</accession>
<evidence type="ECO:0000256" key="5">
    <source>
        <dbReference type="ARBA" id="ARBA00022692"/>
    </source>
</evidence>
<evidence type="ECO:0000256" key="4">
    <source>
        <dbReference type="ARBA" id="ARBA00022519"/>
    </source>
</evidence>
<keyword evidence="8 10" id="KW-0472">Membrane</keyword>
<comment type="caution">
    <text evidence="11">The sequence shown here is derived from an EMBL/GenBank/DDBJ whole genome shotgun (WGS) entry which is preliminary data.</text>
</comment>
<comment type="similarity">
    <text evidence="9">Belongs to the binding-protein-dependent transport system permease family. LivHM subfamily.</text>
</comment>